<evidence type="ECO:0000313" key="1">
    <source>
        <dbReference type="Proteomes" id="UP000887580"/>
    </source>
</evidence>
<proteinExistence type="predicted"/>
<reference evidence="2" key="1">
    <citation type="submission" date="2022-11" db="UniProtKB">
        <authorList>
            <consortium name="WormBaseParasite"/>
        </authorList>
    </citation>
    <scope>IDENTIFICATION</scope>
</reference>
<organism evidence="1 2">
    <name type="scientific">Panagrolaimus sp. PS1159</name>
    <dbReference type="NCBI Taxonomy" id="55785"/>
    <lineage>
        <taxon>Eukaryota</taxon>
        <taxon>Metazoa</taxon>
        <taxon>Ecdysozoa</taxon>
        <taxon>Nematoda</taxon>
        <taxon>Chromadorea</taxon>
        <taxon>Rhabditida</taxon>
        <taxon>Tylenchina</taxon>
        <taxon>Panagrolaimomorpha</taxon>
        <taxon>Panagrolaimoidea</taxon>
        <taxon>Panagrolaimidae</taxon>
        <taxon>Panagrolaimus</taxon>
    </lineage>
</organism>
<sequence>MKQSVPFLLLLFSVILLITFSKNCYGFSNAPTPFLFEKSCRGVEDGSCKCLIRTKETKCCCLGRIEKVSDSINVLFLYKPDFIYIDRFTFKNFTKLQEIIIDSATELSVIDGRAFDYLPDLRKISITAAPKLNEINGTLLFKNHKLQSLIISNTSLKRLPTLKMSTSHMLTMDIIDFSQNQISYVGNGQVSGIHSRTLKLSENEISYIHEKAFALSKFVSLQLNDNHELSTMSLLAFADISELHQLDLSDTSITELPVIGLKDIKHLILKNVPTLKKLPPVLAFNNLNKAEFTYPYHCCFFKHASRDYEVGQGSQYSSHYKEIQQRSCTREALKSTDVQQFLRKKRDTPTTDPLIDSLSAWFDLMDSQNAQIDINSTEDEEEDDFDVFDGLKAYPADEVGNSRILQKCLKVAVDRFYLNISCSPVPDALNPCEDIVGYWWLRYIIWGIWIMAIIGNVLVWIVIVTIWHRRSRLHYFFMVNLSIADFLTGIYLGILAMKDALTANEYYNYAVEWQTGWGCAIAGFLSVFASELSIVSLLWIAFEIYYNARFAFYGKRLTSRNAVPLMGIAYLYALIMASLPFFGVSSYQRTSICLPLSIQSNIDRIYIVFGLSVSALCFVGMVVNYILINFMIRNPGGPAKKQDAQIFRRSLALIVTNMICWVPVLFFGITASLGFPLITITNAKICLVLFYPINSCANPYLYVFLTQMGHEAKKKAVINLKRHSGDKSFSSKFYYAHSPGEREHLRHGEEEANRNTSFLQVTQTTSLNSTPRGSSSSDGTKRSSMDPMDLQDDRKKSFQEQVITHASDSHLRRKSMAPRVSAQPELSEISEHSTNSGEDSEKPTKTPTFFLEQIKSALFMRRQPSVVHLEMLEIPEESPSPISQKRENSIISLGQDSGKGESIPRNSISSIETPLEDRHRKFSVHTSVIQKSHLHRKRSDHKPETPALVLSEYLSFDDES</sequence>
<accession>A0AC35F4X4</accession>
<dbReference type="WBParaSite" id="PS1159_v2.g13898.t1">
    <property type="protein sequence ID" value="PS1159_v2.g13898.t1"/>
    <property type="gene ID" value="PS1159_v2.g13898"/>
</dbReference>
<dbReference type="Proteomes" id="UP000887580">
    <property type="component" value="Unplaced"/>
</dbReference>
<evidence type="ECO:0000313" key="2">
    <source>
        <dbReference type="WBParaSite" id="PS1159_v2.g13898.t1"/>
    </source>
</evidence>
<protein>
    <submittedName>
        <fullName evidence="2">G-protein coupled receptors family 1 profile domain-containing protein</fullName>
    </submittedName>
</protein>
<name>A0AC35F4X4_9BILA</name>